<evidence type="ECO:0000256" key="3">
    <source>
        <dbReference type="ARBA" id="ARBA00022692"/>
    </source>
</evidence>
<keyword evidence="2" id="KW-1003">Cell membrane</keyword>
<dbReference type="InterPro" id="IPR010432">
    <property type="entry name" value="RDD"/>
</dbReference>
<dbReference type="Proteomes" id="UP000565724">
    <property type="component" value="Unassembled WGS sequence"/>
</dbReference>
<keyword evidence="10" id="KW-1185">Reference proteome</keyword>
<evidence type="ECO:0000256" key="1">
    <source>
        <dbReference type="ARBA" id="ARBA00004651"/>
    </source>
</evidence>
<feature type="compositionally biased region" description="Polar residues" evidence="6">
    <location>
        <begin position="1"/>
        <end position="14"/>
    </location>
</feature>
<feature type="transmembrane region" description="Helical" evidence="7">
    <location>
        <begin position="153"/>
        <end position="172"/>
    </location>
</feature>
<keyword evidence="5 7" id="KW-0472">Membrane</keyword>
<protein>
    <submittedName>
        <fullName evidence="9">RDD family protein</fullName>
    </submittedName>
</protein>
<evidence type="ECO:0000256" key="7">
    <source>
        <dbReference type="SAM" id="Phobius"/>
    </source>
</evidence>
<feature type="transmembrane region" description="Helical" evidence="7">
    <location>
        <begin position="113"/>
        <end position="133"/>
    </location>
</feature>
<evidence type="ECO:0000256" key="6">
    <source>
        <dbReference type="SAM" id="MobiDB-lite"/>
    </source>
</evidence>
<dbReference type="InterPro" id="IPR051791">
    <property type="entry name" value="Pra-immunoreactive"/>
</dbReference>
<evidence type="ECO:0000256" key="5">
    <source>
        <dbReference type="ARBA" id="ARBA00023136"/>
    </source>
</evidence>
<accession>A0A7Y6A1Z7</accession>
<proteinExistence type="predicted"/>
<evidence type="ECO:0000256" key="2">
    <source>
        <dbReference type="ARBA" id="ARBA00022475"/>
    </source>
</evidence>
<comment type="subcellular location">
    <subcellularLocation>
        <location evidence="1">Cell membrane</location>
        <topology evidence="1">Multi-pass membrane protein</topology>
    </subcellularLocation>
</comment>
<keyword evidence="3 7" id="KW-0812">Transmembrane</keyword>
<organism evidence="9 10">
    <name type="scientific">Cellulomonas humilata</name>
    <dbReference type="NCBI Taxonomy" id="144055"/>
    <lineage>
        <taxon>Bacteria</taxon>
        <taxon>Bacillati</taxon>
        <taxon>Actinomycetota</taxon>
        <taxon>Actinomycetes</taxon>
        <taxon>Micrococcales</taxon>
        <taxon>Cellulomonadaceae</taxon>
        <taxon>Cellulomonas</taxon>
    </lineage>
</organism>
<gene>
    <name evidence="9" type="ORF">HP550_08080</name>
</gene>
<evidence type="ECO:0000313" key="9">
    <source>
        <dbReference type="EMBL" id="NUU17207.1"/>
    </source>
</evidence>
<dbReference type="PANTHER" id="PTHR36115:SF6">
    <property type="entry name" value="PROLINE-RICH ANTIGEN HOMOLOG"/>
    <property type="match status" value="1"/>
</dbReference>
<sequence length="249" mass="26420">MSTQDPFQPPSTGWNPPAPTYGQPVPDPYAAPSPYGQPAQPYGEPTYGTPPPVYGAPAYPGPAYPAPAYGAPAFGAVPAYGATPAFGAPAYGYGYPAGGFGYTPSYASWLQRVGAYLLDSLAWVPYLLGLMVMTVTSESGYDAYGASADQPTATGLVTFAVGAAVTLGLWVWNRWVRGGRTGQSWGKKALGITLQKDGTGAPLGVWMAFVRDVAHYVDGLVLYLGYLWPLWDTQRQTFSDKLTKSVVVR</sequence>
<evidence type="ECO:0000313" key="10">
    <source>
        <dbReference type="Proteomes" id="UP000565724"/>
    </source>
</evidence>
<dbReference type="PANTHER" id="PTHR36115">
    <property type="entry name" value="PROLINE-RICH ANTIGEN HOMOLOG-RELATED"/>
    <property type="match status" value="1"/>
</dbReference>
<name>A0A7Y6A1Z7_9CELL</name>
<comment type="caution">
    <text evidence="9">The sequence shown here is derived from an EMBL/GenBank/DDBJ whole genome shotgun (WGS) entry which is preliminary data.</text>
</comment>
<feature type="domain" description="RDD" evidence="8">
    <location>
        <begin position="106"/>
        <end position="243"/>
    </location>
</feature>
<keyword evidence="4 7" id="KW-1133">Transmembrane helix</keyword>
<dbReference type="RefSeq" id="WP_175347086.1">
    <property type="nucleotide sequence ID" value="NZ_JABMCI010000060.1"/>
</dbReference>
<evidence type="ECO:0000256" key="4">
    <source>
        <dbReference type="ARBA" id="ARBA00022989"/>
    </source>
</evidence>
<dbReference type="GO" id="GO:0005886">
    <property type="term" value="C:plasma membrane"/>
    <property type="evidence" value="ECO:0007669"/>
    <property type="project" value="UniProtKB-SubCell"/>
</dbReference>
<evidence type="ECO:0000259" key="8">
    <source>
        <dbReference type="Pfam" id="PF06271"/>
    </source>
</evidence>
<dbReference type="Pfam" id="PF06271">
    <property type="entry name" value="RDD"/>
    <property type="match status" value="1"/>
</dbReference>
<reference evidence="9 10" key="1">
    <citation type="submission" date="2020-05" db="EMBL/GenBank/DDBJ databases">
        <title>Genome Sequencing of Type Strains.</title>
        <authorList>
            <person name="Lemaire J.F."/>
            <person name="Inderbitzin P."/>
            <person name="Gregorio O.A."/>
            <person name="Collins S.B."/>
            <person name="Wespe N."/>
            <person name="Knight-Connoni V."/>
        </authorList>
    </citation>
    <scope>NUCLEOTIDE SEQUENCE [LARGE SCALE GENOMIC DNA]</scope>
    <source>
        <strain evidence="9 10">ATCC 25174</strain>
    </source>
</reference>
<feature type="region of interest" description="Disordered" evidence="6">
    <location>
        <begin position="1"/>
        <end position="48"/>
    </location>
</feature>
<dbReference type="EMBL" id="JABMCI010000060">
    <property type="protein sequence ID" value="NUU17207.1"/>
    <property type="molecule type" value="Genomic_DNA"/>
</dbReference>
<dbReference type="AlphaFoldDB" id="A0A7Y6A1Z7"/>